<protein>
    <recommendedName>
        <fullName evidence="3">ABC-2 family transporter protein</fullName>
    </recommendedName>
</protein>
<feature type="transmembrane region" description="Helical" evidence="1">
    <location>
        <begin position="192"/>
        <end position="213"/>
    </location>
</feature>
<dbReference type="RefSeq" id="WP_156355475.1">
    <property type="nucleotide sequence ID" value="NZ_CACRST010000029.1"/>
</dbReference>
<reference evidence="2" key="1">
    <citation type="submission" date="2019-11" db="EMBL/GenBank/DDBJ databases">
        <authorList>
            <person name="Feng L."/>
        </authorList>
    </citation>
    <scope>NUCLEOTIDE SEQUENCE</scope>
    <source>
        <strain evidence="2">BgluceraseaLFYP119</strain>
    </source>
</reference>
<name>A0A6N2VT46_9FIRM</name>
<feature type="transmembrane region" description="Helical" evidence="1">
    <location>
        <begin position="87"/>
        <end position="114"/>
    </location>
</feature>
<evidence type="ECO:0008006" key="3">
    <source>
        <dbReference type="Google" id="ProtNLM"/>
    </source>
</evidence>
<sequence>MRLKSHVKYWGRNAFVWTGISLACVLGFWIMNQLSSAKYVQGIGLAATFLVYLAVVGAFVSMIAVISTFQTEIPRLVSMNVTRKAAVWGLAAGHAATALLHILLGILIWCIFGIGEAEIVVFIASLITSVMLGFGGFGMLLGAAALRWGKIGTIIMVAVIMVMTIGITTFIALRGENFLQGFSMETRMDLNFWPLALIAAVFYLFTAAAAAMFTRKIEVRV</sequence>
<organism evidence="2">
    <name type="scientific">Blautia glucerasea</name>
    <dbReference type="NCBI Taxonomy" id="536633"/>
    <lineage>
        <taxon>Bacteria</taxon>
        <taxon>Bacillati</taxon>
        <taxon>Bacillota</taxon>
        <taxon>Clostridia</taxon>
        <taxon>Lachnospirales</taxon>
        <taxon>Lachnospiraceae</taxon>
        <taxon>Blautia</taxon>
    </lineage>
</organism>
<keyword evidence="1" id="KW-0812">Transmembrane</keyword>
<dbReference type="PROSITE" id="PS51257">
    <property type="entry name" value="PROKAR_LIPOPROTEIN"/>
    <property type="match status" value="1"/>
</dbReference>
<keyword evidence="1" id="KW-1133">Transmembrane helix</keyword>
<feature type="transmembrane region" description="Helical" evidence="1">
    <location>
        <begin position="12"/>
        <end position="31"/>
    </location>
</feature>
<gene>
    <name evidence="2" type="ORF">BGLFYP119_00237</name>
</gene>
<evidence type="ECO:0000313" key="2">
    <source>
        <dbReference type="EMBL" id="VYT32927.1"/>
    </source>
</evidence>
<feature type="transmembrane region" description="Helical" evidence="1">
    <location>
        <begin position="120"/>
        <end position="146"/>
    </location>
</feature>
<dbReference type="AlphaFoldDB" id="A0A6N2VT46"/>
<proteinExistence type="predicted"/>
<accession>A0A6N2VT46</accession>
<feature type="transmembrane region" description="Helical" evidence="1">
    <location>
        <begin position="43"/>
        <end position="66"/>
    </location>
</feature>
<dbReference type="EMBL" id="CACRST010000029">
    <property type="protein sequence ID" value="VYT32927.1"/>
    <property type="molecule type" value="Genomic_DNA"/>
</dbReference>
<evidence type="ECO:0000256" key="1">
    <source>
        <dbReference type="SAM" id="Phobius"/>
    </source>
</evidence>
<keyword evidence="1" id="KW-0472">Membrane</keyword>
<feature type="transmembrane region" description="Helical" evidence="1">
    <location>
        <begin position="153"/>
        <end position="172"/>
    </location>
</feature>